<feature type="compositionally biased region" description="Basic and acidic residues" evidence="3">
    <location>
        <begin position="26"/>
        <end position="45"/>
    </location>
</feature>
<dbReference type="PROSITE" id="PS50222">
    <property type="entry name" value="EF_HAND_2"/>
    <property type="match status" value="2"/>
</dbReference>
<evidence type="ECO:0000313" key="5">
    <source>
        <dbReference type="EMBL" id="CAE0836723.1"/>
    </source>
</evidence>
<gene>
    <name evidence="5" type="ORF">EGYM00163_LOCUS48087</name>
</gene>
<keyword evidence="1" id="KW-0106">Calcium</keyword>
<feature type="compositionally biased region" description="Polar residues" evidence="3">
    <location>
        <begin position="46"/>
        <end position="58"/>
    </location>
</feature>
<dbReference type="Pfam" id="PF13499">
    <property type="entry name" value="EF-hand_7"/>
    <property type="match status" value="1"/>
</dbReference>
<dbReference type="SUPFAM" id="SSF47473">
    <property type="entry name" value="EF-hand"/>
    <property type="match status" value="1"/>
</dbReference>
<evidence type="ECO:0000256" key="1">
    <source>
        <dbReference type="ARBA" id="ARBA00022837"/>
    </source>
</evidence>
<feature type="compositionally biased region" description="Low complexity" evidence="3">
    <location>
        <begin position="72"/>
        <end position="81"/>
    </location>
</feature>
<dbReference type="AlphaFoldDB" id="A0A7S4GH67"/>
<evidence type="ECO:0000256" key="2">
    <source>
        <dbReference type="SAM" id="Coils"/>
    </source>
</evidence>
<protein>
    <recommendedName>
        <fullName evidence="4">EF-hand domain-containing protein</fullName>
    </recommendedName>
</protein>
<feature type="region of interest" description="Disordered" evidence="3">
    <location>
        <begin position="1"/>
        <end position="107"/>
    </location>
</feature>
<keyword evidence="2" id="KW-0175">Coiled coil</keyword>
<dbReference type="PROSITE" id="PS00018">
    <property type="entry name" value="EF_HAND_1"/>
    <property type="match status" value="2"/>
</dbReference>
<organism evidence="5">
    <name type="scientific">Eutreptiella gymnastica</name>
    <dbReference type="NCBI Taxonomy" id="73025"/>
    <lineage>
        <taxon>Eukaryota</taxon>
        <taxon>Discoba</taxon>
        <taxon>Euglenozoa</taxon>
        <taxon>Euglenida</taxon>
        <taxon>Spirocuta</taxon>
        <taxon>Euglenophyceae</taxon>
        <taxon>Eutreptiales</taxon>
        <taxon>Eutreptiaceae</taxon>
        <taxon>Eutreptiella</taxon>
    </lineage>
</organism>
<dbReference type="GO" id="GO:0005509">
    <property type="term" value="F:calcium ion binding"/>
    <property type="evidence" value="ECO:0007669"/>
    <property type="project" value="InterPro"/>
</dbReference>
<dbReference type="InterPro" id="IPR002048">
    <property type="entry name" value="EF_hand_dom"/>
</dbReference>
<dbReference type="EMBL" id="HBJA01139705">
    <property type="protein sequence ID" value="CAE0836723.1"/>
    <property type="molecule type" value="Transcribed_RNA"/>
</dbReference>
<feature type="coiled-coil region" evidence="2">
    <location>
        <begin position="365"/>
        <end position="396"/>
    </location>
</feature>
<sequence>MTDKLPEIAAPAAAVRMPLGDEEDRDREISELKREVERLRRENRQQADQLSRAASNTPPRYPLDDSTFVPRSPAAYKGAKAPSPPAAAGGGRPVHMAGRTGGKPEHEHPLKQEYREIQQSASRWVTTDQPFTKAPGGKGINMCDDVSEDFFRTLMNSATFNLPKELRYALAMAKESEDKMQESLDVLSLSQKTVDKTSEDTFVDIQHDFELSGDRLKNKEMYFHNEVNQHREEMAHKIDTELSIVGMLIKTLEDSIAQANSVLERNMDPKHADDNFEGGGKSLTEIRNEYNIWRKQIFPSFYKVIGEALQGRASEMLNAEKSVSIHDIIASLLTTLEAALAKGKHTEERLQRHKIEVQQMCEMTLKEFEEDFALYREALQKKKDEVVGELHSYKEDTTSKITANTLTVNNYQAVLEDHVQYGTRVLDKGNDYQMFKQSKEMKNQMVMMYAELAKMRLQYDGILFQLASNDFDVPINNIGTLMNASTKTAVDWSPKANKQRSKNTFQNEETLSKEEASLLRQAFKEYDKDGNGQIEAEELLALWLSVWPWATENEVRTVVHRFLRSTDKNNDGSVDFEEFMNIVEMKNQSAGVGMAFRPV</sequence>
<evidence type="ECO:0000259" key="4">
    <source>
        <dbReference type="PROSITE" id="PS50222"/>
    </source>
</evidence>
<dbReference type="InterPro" id="IPR011992">
    <property type="entry name" value="EF-hand-dom_pair"/>
</dbReference>
<name>A0A7S4GH67_9EUGL</name>
<evidence type="ECO:0000256" key="3">
    <source>
        <dbReference type="SAM" id="MobiDB-lite"/>
    </source>
</evidence>
<reference evidence="5" key="1">
    <citation type="submission" date="2021-01" db="EMBL/GenBank/DDBJ databases">
        <authorList>
            <person name="Corre E."/>
            <person name="Pelletier E."/>
            <person name="Niang G."/>
            <person name="Scheremetjew M."/>
            <person name="Finn R."/>
            <person name="Kale V."/>
            <person name="Holt S."/>
            <person name="Cochrane G."/>
            <person name="Meng A."/>
            <person name="Brown T."/>
            <person name="Cohen L."/>
        </authorList>
    </citation>
    <scope>NUCLEOTIDE SEQUENCE</scope>
    <source>
        <strain evidence="5">CCMP1594</strain>
    </source>
</reference>
<feature type="domain" description="EF-hand" evidence="4">
    <location>
        <begin position="514"/>
        <end position="549"/>
    </location>
</feature>
<dbReference type="InterPro" id="IPR018247">
    <property type="entry name" value="EF_Hand_1_Ca_BS"/>
</dbReference>
<accession>A0A7S4GH67</accession>
<dbReference type="CDD" id="cd00051">
    <property type="entry name" value="EFh"/>
    <property type="match status" value="1"/>
</dbReference>
<feature type="domain" description="EF-hand" evidence="4">
    <location>
        <begin position="554"/>
        <end position="589"/>
    </location>
</feature>
<dbReference type="Gene3D" id="1.10.238.10">
    <property type="entry name" value="EF-hand"/>
    <property type="match status" value="1"/>
</dbReference>
<proteinExistence type="predicted"/>
<dbReference type="SMART" id="SM00054">
    <property type="entry name" value="EFh"/>
    <property type="match status" value="2"/>
</dbReference>